<feature type="compositionally biased region" description="Polar residues" evidence="10">
    <location>
        <begin position="8"/>
        <end position="35"/>
    </location>
</feature>
<dbReference type="FunFam" id="2.130.10.10:FF:000034">
    <property type="entry name" value="Pre-mRNA-processing factor 17, putative"/>
    <property type="match status" value="1"/>
</dbReference>
<dbReference type="Gene3D" id="2.130.10.10">
    <property type="entry name" value="YVTN repeat-like/Quinoprotein amine dehydrogenase"/>
    <property type="match status" value="1"/>
</dbReference>
<keyword evidence="2 9" id="KW-0853">WD repeat</keyword>
<dbReference type="PROSITE" id="PS50294">
    <property type="entry name" value="WD_REPEATS_REGION"/>
    <property type="match status" value="3"/>
</dbReference>
<feature type="repeat" description="WD" evidence="9">
    <location>
        <begin position="410"/>
        <end position="439"/>
    </location>
</feature>
<feature type="compositionally biased region" description="Acidic residues" evidence="10">
    <location>
        <begin position="116"/>
        <end position="125"/>
    </location>
</feature>
<evidence type="ECO:0000313" key="12">
    <source>
        <dbReference type="Proteomes" id="UP000189911"/>
    </source>
</evidence>
<dbReference type="PANTHER" id="PTHR43979:SF1">
    <property type="entry name" value="PRE-MRNA-PROCESSING FACTOR 17"/>
    <property type="match status" value="1"/>
</dbReference>
<proteinExistence type="predicted"/>
<keyword evidence="3" id="KW-0507">mRNA processing</keyword>
<keyword evidence="6" id="KW-0508">mRNA splicing</keyword>
<dbReference type="SMART" id="SM00320">
    <property type="entry name" value="WD40"/>
    <property type="match status" value="7"/>
</dbReference>
<evidence type="ECO:0000256" key="2">
    <source>
        <dbReference type="ARBA" id="ARBA00022574"/>
    </source>
</evidence>
<dbReference type="PANTHER" id="PTHR43979">
    <property type="entry name" value="PRE-MRNA-PROCESSING FACTOR 17"/>
    <property type="match status" value="1"/>
</dbReference>
<dbReference type="Proteomes" id="UP000189911">
    <property type="component" value="Chromosome H"/>
</dbReference>
<evidence type="ECO:0000256" key="9">
    <source>
        <dbReference type="PROSITE-ProRule" id="PRU00221"/>
    </source>
</evidence>
<dbReference type="PRINTS" id="PR00320">
    <property type="entry name" value="GPROTEINBRPT"/>
</dbReference>
<evidence type="ECO:0000256" key="4">
    <source>
        <dbReference type="ARBA" id="ARBA00022728"/>
    </source>
</evidence>
<evidence type="ECO:0000256" key="10">
    <source>
        <dbReference type="SAM" id="MobiDB-lite"/>
    </source>
</evidence>
<reference evidence="12" key="1">
    <citation type="submission" date="2016-03" db="EMBL/GenBank/DDBJ databases">
        <authorList>
            <person name="Devillers Hugo."/>
        </authorList>
    </citation>
    <scope>NUCLEOTIDE SEQUENCE [LARGE SCALE GENOMIC DNA]</scope>
</reference>
<dbReference type="InterPro" id="IPR020472">
    <property type="entry name" value="WD40_PAC1"/>
</dbReference>
<feature type="repeat" description="WD" evidence="9">
    <location>
        <begin position="177"/>
        <end position="219"/>
    </location>
</feature>
<evidence type="ECO:0000256" key="8">
    <source>
        <dbReference type="ARBA" id="ARBA00068146"/>
    </source>
</evidence>
<dbReference type="InterPro" id="IPR036322">
    <property type="entry name" value="WD40_repeat_dom_sf"/>
</dbReference>
<evidence type="ECO:0000256" key="1">
    <source>
        <dbReference type="ARBA" id="ARBA00004123"/>
    </source>
</evidence>
<dbReference type="InterPro" id="IPR001680">
    <property type="entry name" value="WD40_rpt"/>
</dbReference>
<dbReference type="InterPro" id="IPR032847">
    <property type="entry name" value="PRPF17"/>
</dbReference>
<evidence type="ECO:0000256" key="5">
    <source>
        <dbReference type="ARBA" id="ARBA00022737"/>
    </source>
</evidence>
<dbReference type="PROSITE" id="PS50082">
    <property type="entry name" value="WD_REPEATS_2"/>
    <property type="match status" value="4"/>
</dbReference>
<evidence type="ECO:0000256" key="7">
    <source>
        <dbReference type="ARBA" id="ARBA00023242"/>
    </source>
</evidence>
<dbReference type="InterPro" id="IPR015943">
    <property type="entry name" value="WD40/YVTN_repeat-like_dom_sf"/>
</dbReference>
<sequence>MSLVAGYSSESDSDSAGNLNGSTVENYKLTSSSSDARGRGHSANELNTDAENVKVKRGHNGHEELIHVDKRRKRKGKGPWASWSSSEEDEEDASADQASLERKASTTDTIYREQDIEIQEPDDDSSTILEKSSFYGTSVVDYQGRGFLHPPMDVNVDFTKDQLSSRNYLPKRLIHTYQGHQNGTNVVQTLPRTGHLFLSGGNDNKIKIWDMYHDRQLLRDYSGHTKAVRDVNFNKDGSEFVSVSFDQQMKIWDTETGKVKHRYKFASTPNCAEFRPSDSSELIVGLSNNEIRHYDLRIPHKQGLVQIYDHHLSAIIALKYFPDGSKLISSSEDKTMRIWENQVNIPIKQISDTAQYSMPYIDIHPEHNYFASQSMDNAIYVFSMKPKYKRHPKKRFEGHKCAGFGIGFGFSPDGQFISSGDTQGRVFIWDWKTTRLLKQLEVPDKKAIVTVAWAPQETSKMLCAGNGEKIYLYD</sequence>
<name>A0A1G4KNH7_9SACH</name>
<feature type="compositionally biased region" description="Basic and acidic residues" evidence="10">
    <location>
        <begin position="99"/>
        <end position="115"/>
    </location>
</feature>
<feature type="repeat" description="WD" evidence="9">
    <location>
        <begin position="221"/>
        <end position="262"/>
    </location>
</feature>
<feature type="repeat" description="WD" evidence="9">
    <location>
        <begin position="308"/>
        <end position="340"/>
    </location>
</feature>
<comment type="subcellular location">
    <subcellularLocation>
        <location evidence="1">Nucleus</location>
    </subcellularLocation>
</comment>
<feature type="region of interest" description="Disordered" evidence="10">
    <location>
        <begin position="1"/>
        <end position="128"/>
    </location>
</feature>
<keyword evidence="5" id="KW-0677">Repeat</keyword>
<dbReference type="CDD" id="cd00200">
    <property type="entry name" value="WD40"/>
    <property type="match status" value="1"/>
</dbReference>
<accession>A0A1G4KNH7</accession>
<dbReference type="AlphaFoldDB" id="A0A1G4KNH7"/>
<keyword evidence="4" id="KW-0747">Spliceosome</keyword>
<protein>
    <recommendedName>
        <fullName evidence="8">Pre-mRNA-processing factor 17</fullName>
    </recommendedName>
</protein>
<dbReference type="EMBL" id="LT598447">
    <property type="protein sequence ID" value="SCV06114.1"/>
    <property type="molecule type" value="Genomic_DNA"/>
</dbReference>
<evidence type="ECO:0000256" key="6">
    <source>
        <dbReference type="ARBA" id="ARBA00023187"/>
    </source>
</evidence>
<gene>
    <name evidence="11" type="ORF">LANO_0H22408G</name>
</gene>
<dbReference type="GO" id="GO:0003729">
    <property type="term" value="F:mRNA binding"/>
    <property type="evidence" value="ECO:0007669"/>
    <property type="project" value="TreeGrafter"/>
</dbReference>
<evidence type="ECO:0000256" key="3">
    <source>
        <dbReference type="ARBA" id="ARBA00022664"/>
    </source>
</evidence>
<evidence type="ECO:0000313" key="11">
    <source>
        <dbReference type="EMBL" id="SCV06114.1"/>
    </source>
</evidence>
<organism evidence="11 12">
    <name type="scientific">Lachancea nothofagi CBS 11611</name>
    <dbReference type="NCBI Taxonomy" id="1266666"/>
    <lineage>
        <taxon>Eukaryota</taxon>
        <taxon>Fungi</taxon>
        <taxon>Dikarya</taxon>
        <taxon>Ascomycota</taxon>
        <taxon>Saccharomycotina</taxon>
        <taxon>Saccharomycetes</taxon>
        <taxon>Saccharomycetales</taxon>
        <taxon>Saccharomycetaceae</taxon>
        <taxon>Lachancea</taxon>
    </lineage>
</organism>
<keyword evidence="12" id="KW-1185">Reference proteome</keyword>
<dbReference type="SUPFAM" id="SSF50978">
    <property type="entry name" value="WD40 repeat-like"/>
    <property type="match status" value="1"/>
</dbReference>
<dbReference type="GO" id="GO:0000398">
    <property type="term" value="P:mRNA splicing, via spliceosome"/>
    <property type="evidence" value="ECO:0007669"/>
    <property type="project" value="InterPro"/>
</dbReference>
<dbReference type="OrthoDB" id="10257301at2759"/>
<dbReference type="Pfam" id="PF00400">
    <property type="entry name" value="WD40"/>
    <property type="match status" value="4"/>
</dbReference>
<dbReference type="GO" id="GO:0071013">
    <property type="term" value="C:catalytic step 2 spliceosome"/>
    <property type="evidence" value="ECO:0007669"/>
    <property type="project" value="InterPro"/>
</dbReference>
<keyword evidence="7" id="KW-0539">Nucleus</keyword>